<organism evidence="2 3">
    <name type="scientific">Reticulomyxa filosa</name>
    <dbReference type="NCBI Taxonomy" id="46433"/>
    <lineage>
        <taxon>Eukaryota</taxon>
        <taxon>Sar</taxon>
        <taxon>Rhizaria</taxon>
        <taxon>Retaria</taxon>
        <taxon>Foraminifera</taxon>
        <taxon>Monothalamids</taxon>
        <taxon>Reticulomyxidae</taxon>
        <taxon>Reticulomyxa</taxon>
    </lineage>
</organism>
<feature type="chain" id="PRO_5004975265" evidence="1">
    <location>
        <begin position="20"/>
        <end position="189"/>
    </location>
</feature>
<evidence type="ECO:0000256" key="1">
    <source>
        <dbReference type="SAM" id="SignalP"/>
    </source>
</evidence>
<evidence type="ECO:0000313" key="2">
    <source>
        <dbReference type="EMBL" id="ETO04791.1"/>
    </source>
</evidence>
<dbReference type="Proteomes" id="UP000023152">
    <property type="component" value="Unassembled WGS sequence"/>
</dbReference>
<reference evidence="2 3" key="1">
    <citation type="journal article" date="2013" name="Curr. Biol.">
        <title>The Genome of the Foraminiferan Reticulomyxa filosa.</title>
        <authorList>
            <person name="Glockner G."/>
            <person name="Hulsmann N."/>
            <person name="Schleicher M."/>
            <person name="Noegel A.A."/>
            <person name="Eichinger L."/>
            <person name="Gallinger C."/>
            <person name="Pawlowski J."/>
            <person name="Sierra R."/>
            <person name="Euteneuer U."/>
            <person name="Pillet L."/>
            <person name="Moustafa A."/>
            <person name="Platzer M."/>
            <person name="Groth M."/>
            <person name="Szafranski K."/>
            <person name="Schliwa M."/>
        </authorList>
    </citation>
    <scope>NUCLEOTIDE SEQUENCE [LARGE SCALE GENOMIC DNA]</scope>
</reference>
<evidence type="ECO:0000313" key="3">
    <source>
        <dbReference type="Proteomes" id="UP000023152"/>
    </source>
</evidence>
<accession>X6LTU5</accession>
<name>X6LTU5_RETFI</name>
<comment type="caution">
    <text evidence="2">The sequence shown here is derived from an EMBL/GenBank/DDBJ whole genome shotgun (WGS) entry which is preliminary data.</text>
</comment>
<keyword evidence="1" id="KW-0732">Signal</keyword>
<dbReference type="EMBL" id="ASPP01028934">
    <property type="protein sequence ID" value="ETO04791.1"/>
    <property type="molecule type" value="Genomic_DNA"/>
</dbReference>
<protein>
    <submittedName>
        <fullName evidence="2">Uncharacterized protein</fullName>
    </submittedName>
</protein>
<keyword evidence="3" id="KW-1185">Reference proteome</keyword>
<proteinExistence type="predicted"/>
<feature type="signal peptide" evidence="1">
    <location>
        <begin position="1"/>
        <end position="19"/>
    </location>
</feature>
<sequence>MELLVFVSVTIICSIQSEALVLMSVRLLVGNFNALEEDVFVFSLANIKKIVQLFFTFLHDNSYSCPFVIIKNFSFRGKLEFEKKGNGNSKIIDSEFFMGQDKKNIFVKIDVADVDLKDGVFFKQKKNLDWPKKHKVLFLLVSTYIHSQFNIVSFHFKKKKKRGPKKGHAKLIEKVHGRIWQQQKRIRYE</sequence>
<dbReference type="AlphaFoldDB" id="X6LTU5"/>
<gene>
    <name evidence="2" type="ORF">RFI_32604</name>
</gene>